<organism evidence="3 4">
    <name type="scientific">Carex littledalei</name>
    <dbReference type="NCBI Taxonomy" id="544730"/>
    <lineage>
        <taxon>Eukaryota</taxon>
        <taxon>Viridiplantae</taxon>
        <taxon>Streptophyta</taxon>
        <taxon>Embryophyta</taxon>
        <taxon>Tracheophyta</taxon>
        <taxon>Spermatophyta</taxon>
        <taxon>Magnoliopsida</taxon>
        <taxon>Liliopsida</taxon>
        <taxon>Poales</taxon>
        <taxon>Cyperaceae</taxon>
        <taxon>Cyperoideae</taxon>
        <taxon>Cariceae</taxon>
        <taxon>Carex</taxon>
        <taxon>Carex subgen. Euthyceras</taxon>
    </lineage>
</organism>
<comment type="caution">
    <text evidence="3">The sequence shown here is derived from an EMBL/GenBank/DDBJ whole genome shotgun (WGS) entry which is preliminary data.</text>
</comment>
<dbReference type="Gene3D" id="3.50.50.60">
    <property type="entry name" value="FAD/NAD(P)-binding domain"/>
    <property type="match status" value="3"/>
</dbReference>
<dbReference type="FunFam" id="3.30.9.10:FF:000033">
    <property type="entry name" value="Putative oxidoreductase C1F5.03c"/>
    <property type="match status" value="1"/>
</dbReference>
<dbReference type="EMBL" id="SWLB01000014">
    <property type="protein sequence ID" value="KAF3329816.1"/>
    <property type="molecule type" value="Genomic_DNA"/>
</dbReference>
<dbReference type="OrthoDB" id="498204at2759"/>
<dbReference type="InterPro" id="IPR006076">
    <property type="entry name" value="FAD-dep_OxRdtase"/>
</dbReference>
<protein>
    <submittedName>
        <fullName evidence="3">Putative oxidoreductase TDA3</fullName>
    </submittedName>
</protein>
<evidence type="ECO:0000256" key="1">
    <source>
        <dbReference type="ARBA" id="ARBA00023002"/>
    </source>
</evidence>
<dbReference type="GO" id="GO:0016491">
    <property type="term" value="F:oxidoreductase activity"/>
    <property type="evidence" value="ECO:0007669"/>
    <property type="project" value="UniProtKB-KW"/>
</dbReference>
<dbReference type="FunFam" id="3.50.50.60:FF:000360">
    <property type="entry name" value="FAD-dependent oxidoreductase family protein"/>
    <property type="match status" value="1"/>
</dbReference>
<keyword evidence="1" id="KW-0560">Oxidoreductase</keyword>
<dbReference type="PANTHER" id="PTHR13847:SF150">
    <property type="entry name" value="OXIDOREDUCTASE TDA3-RELATED"/>
    <property type="match status" value="1"/>
</dbReference>
<dbReference type="PANTHER" id="PTHR13847">
    <property type="entry name" value="SARCOSINE DEHYDROGENASE-RELATED"/>
    <property type="match status" value="1"/>
</dbReference>
<dbReference type="Proteomes" id="UP000623129">
    <property type="component" value="Unassembled WGS sequence"/>
</dbReference>
<evidence type="ECO:0000259" key="2">
    <source>
        <dbReference type="Pfam" id="PF01266"/>
    </source>
</evidence>
<gene>
    <name evidence="3" type="ORF">FCM35_KLT05147</name>
</gene>
<keyword evidence="4" id="KW-1185">Reference proteome</keyword>
<accession>A0A833V9I3</accession>
<dbReference type="GO" id="GO:0005737">
    <property type="term" value="C:cytoplasm"/>
    <property type="evidence" value="ECO:0007669"/>
    <property type="project" value="TreeGrafter"/>
</dbReference>
<name>A0A833V9I3_9POAL</name>
<dbReference type="Pfam" id="PF01266">
    <property type="entry name" value="DAO"/>
    <property type="match status" value="1"/>
</dbReference>
<evidence type="ECO:0000313" key="3">
    <source>
        <dbReference type="EMBL" id="KAF3329816.1"/>
    </source>
</evidence>
<dbReference type="InterPro" id="IPR036188">
    <property type="entry name" value="FAD/NAD-bd_sf"/>
</dbReference>
<feature type="domain" description="FAD dependent oxidoreductase" evidence="2">
    <location>
        <begin position="49"/>
        <end position="395"/>
    </location>
</feature>
<reference evidence="3" key="1">
    <citation type="submission" date="2020-01" db="EMBL/GenBank/DDBJ databases">
        <title>Genome sequence of Kobresia littledalei, the first chromosome-level genome in the family Cyperaceae.</title>
        <authorList>
            <person name="Qu G."/>
        </authorList>
    </citation>
    <scope>NUCLEOTIDE SEQUENCE</scope>
    <source>
        <strain evidence="3">C.B.Clarke</strain>
        <tissue evidence="3">Leaf</tissue>
    </source>
</reference>
<dbReference type="AlphaFoldDB" id="A0A833V9I3"/>
<dbReference type="SUPFAM" id="SSF51905">
    <property type="entry name" value="FAD/NAD(P)-binding domain"/>
    <property type="match status" value="1"/>
</dbReference>
<proteinExistence type="predicted"/>
<sequence length="423" mass="44977">MVPVFTRCDIIPTHLSIPRKAVKGPTTVLTRIMATSESHLPSQSASKHIVVCGGGVIGACTAYFLSQKLQTAVTVVEKSAPACAASGKAGGFLALDWCDGGPMSSLARVSFKLHKSLAEKFNGEDVYGYRALTTLSVPVLSERGSSSSSLRGSNLLPDWVDGETAQPAKQIGTTETTAQVHPRLFTQTLLSASEAKVIKGEVETIIVENGHATGVVLKENKEVVPADAVVLALGPWSSRLSMISELFNISGLKAHSIVLRPREPDRITPHALFLSYQPAPGAKMLDPEVYPRPTGEVYICGMSKDAEVPENPESITGETESIEMLHKIVGTVSSHLKRDTVSEVVAEQACFLPCTDDGLPVIGELPGVKNCYVATGHSCWGILNGPATGASLAELILEGKSTTVDLKPFAPARFVKRRTRLGV</sequence>
<evidence type="ECO:0000313" key="4">
    <source>
        <dbReference type="Proteomes" id="UP000623129"/>
    </source>
</evidence>